<dbReference type="AlphaFoldDB" id="A0A1C7MV01"/>
<dbReference type="PROSITE" id="PS51411">
    <property type="entry name" value="PSP1_C"/>
    <property type="match status" value="1"/>
</dbReference>
<dbReference type="EMBL" id="LUGH01001953">
    <property type="protein sequence ID" value="OBZ80587.1"/>
    <property type="molecule type" value="Genomic_DNA"/>
</dbReference>
<dbReference type="GO" id="GO:0005737">
    <property type="term" value="C:cytoplasm"/>
    <property type="evidence" value="ECO:0007669"/>
    <property type="project" value="TreeGrafter"/>
</dbReference>
<sequence>QRTRSASLIPTEDTSVLPSPLFSPTIWSFNHPSLLQERRHSVAAVPIKPITPPPSQQQIDEYFSSTTALFMDVRCLGKGIPLEEVSVETVYRVQFKQSSDYFYPQHDLCFQLNDRVIVEGDRGYDLGQVVGLVNKTDVPVDRVKRLFRHANSAEWITFEQKGFDEQKALMLCQSKIKQRHLNMKVIDAEYQWDRRKLTFYFKANERIDFRELVKELFKTYKTRIWMCAYNPPERH</sequence>
<dbReference type="InParanoid" id="A0A1C7MV01"/>
<feature type="domain" description="PSP1 C-terminal" evidence="1">
    <location>
        <begin position="144"/>
        <end position="229"/>
    </location>
</feature>
<accession>A0A1C7MV01</accession>
<dbReference type="Proteomes" id="UP000093000">
    <property type="component" value="Unassembled WGS sequence"/>
</dbReference>
<protein>
    <submittedName>
        <fullName evidence="2">Uncharacterized protein PB7E8.02</fullName>
    </submittedName>
</protein>
<proteinExistence type="predicted"/>
<gene>
    <name evidence="2" type="ORF">A0J61_11364</name>
</gene>
<evidence type="ECO:0000313" key="3">
    <source>
        <dbReference type="Proteomes" id="UP000093000"/>
    </source>
</evidence>
<dbReference type="Pfam" id="PF04468">
    <property type="entry name" value="PSP1"/>
    <property type="match status" value="1"/>
</dbReference>
<name>A0A1C7MV01_9FUNG</name>
<feature type="non-terminal residue" evidence="2">
    <location>
        <position position="1"/>
    </location>
</feature>
<evidence type="ECO:0000313" key="2">
    <source>
        <dbReference type="EMBL" id="OBZ80587.1"/>
    </source>
</evidence>
<dbReference type="InterPro" id="IPR007557">
    <property type="entry name" value="PSP1_C"/>
</dbReference>
<dbReference type="PANTHER" id="PTHR43830">
    <property type="entry name" value="PROTEIN PSP1"/>
    <property type="match status" value="1"/>
</dbReference>
<dbReference type="NCBIfam" id="NF041131">
    <property type="entry name" value="RicT_YaaT_fam"/>
    <property type="match status" value="1"/>
</dbReference>
<reference evidence="2 3" key="1">
    <citation type="submission" date="2016-03" db="EMBL/GenBank/DDBJ databases">
        <title>Choanephora cucurbitarum.</title>
        <authorList>
            <person name="Min B."/>
            <person name="Park H."/>
            <person name="Park J.-H."/>
            <person name="Shin H.-D."/>
            <person name="Choi I.-G."/>
        </authorList>
    </citation>
    <scope>NUCLEOTIDE SEQUENCE [LARGE SCALE GENOMIC DNA]</scope>
    <source>
        <strain evidence="2 3">KUS-F28377</strain>
    </source>
</reference>
<comment type="caution">
    <text evidence="2">The sequence shown here is derived from an EMBL/GenBank/DDBJ whole genome shotgun (WGS) entry which is preliminary data.</text>
</comment>
<organism evidence="2 3">
    <name type="scientific">Choanephora cucurbitarum</name>
    <dbReference type="NCBI Taxonomy" id="101091"/>
    <lineage>
        <taxon>Eukaryota</taxon>
        <taxon>Fungi</taxon>
        <taxon>Fungi incertae sedis</taxon>
        <taxon>Mucoromycota</taxon>
        <taxon>Mucoromycotina</taxon>
        <taxon>Mucoromycetes</taxon>
        <taxon>Mucorales</taxon>
        <taxon>Mucorineae</taxon>
        <taxon>Choanephoraceae</taxon>
        <taxon>Choanephoroideae</taxon>
        <taxon>Choanephora</taxon>
    </lineage>
</organism>
<keyword evidence="3" id="KW-1185">Reference proteome</keyword>
<dbReference type="InterPro" id="IPR047767">
    <property type="entry name" value="PSP1-like"/>
</dbReference>
<evidence type="ECO:0000259" key="1">
    <source>
        <dbReference type="PROSITE" id="PS51411"/>
    </source>
</evidence>
<dbReference type="OrthoDB" id="243127at2759"/>
<dbReference type="PANTHER" id="PTHR43830:SF3">
    <property type="entry name" value="PROTEIN PSP1"/>
    <property type="match status" value="1"/>
</dbReference>